<feature type="transmembrane region" description="Helical" evidence="1">
    <location>
        <begin position="125"/>
        <end position="142"/>
    </location>
</feature>
<reference evidence="2" key="3">
    <citation type="submission" date="2025-09" db="UniProtKB">
        <authorList>
            <consortium name="Ensembl"/>
        </authorList>
    </citation>
    <scope>IDENTIFICATION</scope>
    <source>
        <strain evidence="2">Hd-rR</strain>
    </source>
</reference>
<proteinExistence type="predicted"/>
<keyword evidence="3" id="KW-1185">Reference proteome</keyword>
<sequence>FRVPLYARRCFLAHYTPQLPTVNLETRLCFRGLLSFYLSFSLQISGVHRQQRLFTISVFPDSFWQELTEMPIFCRGTYCALMLSDKREHSHHEKYEWRWSFQSTKETPFRLYKRNRDSQNPVKKHLSLTFFSVFTIYLLFFTQL</sequence>
<organism evidence="2 3">
    <name type="scientific">Oryzias latipes</name>
    <name type="common">Japanese rice fish</name>
    <name type="synonym">Japanese killifish</name>
    <dbReference type="NCBI Taxonomy" id="8090"/>
    <lineage>
        <taxon>Eukaryota</taxon>
        <taxon>Metazoa</taxon>
        <taxon>Chordata</taxon>
        <taxon>Craniata</taxon>
        <taxon>Vertebrata</taxon>
        <taxon>Euteleostomi</taxon>
        <taxon>Actinopterygii</taxon>
        <taxon>Neopterygii</taxon>
        <taxon>Teleostei</taxon>
        <taxon>Neoteleostei</taxon>
        <taxon>Acanthomorphata</taxon>
        <taxon>Ovalentaria</taxon>
        <taxon>Atherinomorphae</taxon>
        <taxon>Beloniformes</taxon>
        <taxon>Adrianichthyidae</taxon>
        <taxon>Oryziinae</taxon>
        <taxon>Oryzias</taxon>
    </lineage>
</organism>
<keyword evidence="1" id="KW-0472">Membrane</keyword>
<name>A0A3B3HK24_ORYLA</name>
<protein>
    <submittedName>
        <fullName evidence="2">Uncharacterized protein</fullName>
    </submittedName>
</protein>
<reference evidence="2 3" key="1">
    <citation type="journal article" date="2007" name="Nature">
        <title>The medaka draft genome and insights into vertebrate genome evolution.</title>
        <authorList>
            <person name="Kasahara M."/>
            <person name="Naruse K."/>
            <person name="Sasaki S."/>
            <person name="Nakatani Y."/>
            <person name="Qu W."/>
            <person name="Ahsan B."/>
            <person name="Yamada T."/>
            <person name="Nagayasu Y."/>
            <person name="Doi K."/>
            <person name="Kasai Y."/>
            <person name="Jindo T."/>
            <person name="Kobayashi D."/>
            <person name="Shimada A."/>
            <person name="Toyoda A."/>
            <person name="Kuroki Y."/>
            <person name="Fujiyama A."/>
            <person name="Sasaki T."/>
            <person name="Shimizu A."/>
            <person name="Asakawa S."/>
            <person name="Shimizu N."/>
            <person name="Hashimoto S."/>
            <person name="Yang J."/>
            <person name="Lee Y."/>
            <person name="Matsushima K."/>
            <person name="Sugano S."/>
            <person name="Sakaizumi M."/>
            <person name="Narita T."/>
            <person name="Ohishi K."/>
            <person name="Haga S."/>
            <person name="Ohta F."/>
            <person name="Nomoto H."/>
            <person name="Nogata K."/>
            <person name="Morishita T."/>
            <person name="Endo T."/>
            <person name="Shin-I T."/>
            <person name="Takeda H."/>
            <person name="Morishita S."/>
            <person name="Kohara Y."/>
        </authorList>
    </citation>
    <scope>NUCLEOTIDE SEQUENCE [LARGE SCALE GENOMIC DNA]</scope>
    <source>
        <strain evidence="2 3">Hd-rR</strain>
    </source>
</reference>
<accession>A0A3B3HK24</accession>
<evidence type="ECO:0000313" key="2">
    <source>
        <dbReference type="Ensembl" id="ENSORLP00000032256.1"/>
    </source>
</evidence>
<evidence type="ECO:0000313" key="3">
    <source>
        <dbReference type="Proteomes" id="UP000001038"/>
    </source>
</evidence>
<dbReference type="InParanoid" id="A0A3B3HK24"/>
<dbReference type="Proteomes" id="UP000001038">
    <property type="component" value="Chromosome 19"/>
</dbReference>
<reference evidence="2" key="2">
    <citation type="submission" date="2025-08" db="UniProtKB">
        <authorList>
            <consortium name="Ensembl"/>
        </authorList>
    </citation>
    <scope>IDENTIFICATION</scope>
    <source>
        <strain evidence="2">Hd-rR</strain>
    </source>
</reference>
<keyword evidence="1" id="KW-0812">Transmembrane</keyword>
<evidence type="ECO:0000256" key="1">
    <source>
        <dbReference type="SAM" id="Phobius"/>
    </source>
</evidence>
<dbReference type="Ensembl" id="ENSORLT00000042489.1">
    <property type="protein sequence ID" value="ENSORLP00000032256.1"/>
    <property type="gene ID" value="ENSORLG00000030389.1"/>
</dbReference>
<keyword evidence="1" id="KW-1133">Transmembrane helix</keyword>
<dbReference type="AlphaFoldDB" id="A0A3B3HK24"/>